<accession>A0A816B6G9</accession>
<dbReference type="EMBL" id="CAJNOQ010037033">
    <property type="protein sequence ID" value="CAF1606840.1"/>
    <property type="molecule type" value="Genomic_DNA"/>
</dbReference>
<organism evidence="1 3">
    <name type="scientific">Didymodactylos carnosus</name>
    <dbReference type="NCBI Taxonomy" id="1234261"/>
    <lineage>
        <taxon>Eukaryota</taxon>
        <taxon>Metazoa</taxon>
        <taxon>Spiralia</taxon>
        <taxon>Gnathifera</taxon>
        <taxon>Rotifera</taxon>
        <taxon>Eurotatoria</taxon>
        <taxon>Bdelloidea</taxon>
        <taxon>Philodinida</taxon>
        <taxon>Philodinidae</taxon>
        <taxon>Didymodactylos</taxon>
    </lineage>
</organism>
<evidence type="ECO:0000313" key="1">
    <source>
        <dbReference type="EMBL" id="CAF1606840.1"/>
    </source>
</evidence>
<protein>
    <submittedName>
        <fullName evidence="1">Uncharacterized protein</fullName>
    </submittedName>
</protein>
<dbReference type="Proteomes" id="UP000681722">
    <property type="component" value="Unassembled WGS sequence"/>
</dbReference>
<reference evidence="1" key="1">
    <citation type="submission" date="2021-02" db="EMBL/GenBank/DDBJ databases">
        <authorList>
            <person name="Nowell W R."/>
        </authorList>
    </citation>
    <scope>NUCLEOTIDE SEQUENCE</scope>
</reference>
<dbReference type="AlphaFoldDB" id="A0A816B6G9"/>
<evidence type="ECO:0000313" key="3">
    <source>
        <dbReference type="Proteomes" id="UP000663829"/>
    </source>
</evidence>
<keyword evidence="3" id="KW-1185">Reference proteome</keyword>
<comment type="caution">
    <text evidence="1">The sequence shown here is derived from an EMBL/GenBank/DDBJ whole genome shotgun (WGS) entry which is preliminary data.</text>
</comment>
<dbReference type="EMBL" id="CAJOBC010103637">
    <property type="protein sequence ID" value="CAF4487186.1"/>
    <property type="molecule type" value="Genomic_DNA"/>
</dbReference>
<dbReference type="Gene3D" id="1.20.5.500">
    <property type="entry name" value="Single helix bin"/>
    <property type="match status" value="1"/>
</dbReference>
<proteinExistence type="predicted"/>
<gene>
    <name evidence="1" type="ORF">GPM918_LOCUS42807</name>
    <name evidence="2" type="ORF">SRO942_LOCUS44141</name>
</gene>
<name>A0A816B6G9_9BILA</name>
<evidence type="ECO:0000313" key="2">
    <source>
        <dbReference type="EMBL" id="CAF4487186.1"/>
    </source>
</evidence>
<sequence>MIICTYVRHTHWSLYVCTSVTCGRRRRHLFHMTLDFQSRELLKLDMLRTSSFTLSVFRYPMLQQIIRFSSTNATAGSINAGHDKFTEREQALENQYFRKQSEELITSIVHLRFTDP</sequence>
<dbReference type="Proteomes" id="UP000663829">
    <property type="component" value="Unassembled WGS sequence"/>
</dbReference>